<reference evidence="1 2" key="1">
    <citation type="journal article" date="2021" name="ISME J.">
        <title>Genomic evolution of the class Acidithiobacillia: deep-branching Proteobacteria living in extreme acidic conditions.</title>
        <authorList>
            <person name="Moya-Beltran A."/>
            <person name="Beard S."/>
            <person name="Rojas-Villalobos C."/>
            <person name="Issotta F."/>
            <person name="Gallardo Y."/>
            <person name="Ulloa R."/>
            <person name="Giaveno A."/>
            <person name="Degli Esposti M."/>
            <person name="Johnson D.B."/>
            <person name="Quatrini R."/>
        </authorList>
    </citation>
    <scope>NUCLEOTIDE SEQUENCE [LARGE SCALE GENOMIC DNA]</scope>
    <source>
        <strain evidence="1 2">GG1-14</strain>
    </source>
</reference>
<evidence type="ECO:0000313" key="1">
    <source>
        <dbReference type="EMBL" id="XRI73936.1"/>
    </source>
</evidence>
<dbReference type="EMBL" id="CP127526">
    <property type="protein sequence ID" value="XRI73936.1"/>
    <property type="molecule type" value="Genomic_DNA"/>
</dbReference>
<name>A0ACD5HJ21_9PROT</name>
<evidence type="ECO:0000313" key="2">
    <source>
        <dbReference type="Proteomes" id="UP001195965"/>
    </source>
</evidence>
<accession>A0ACD5HJ21</accession>
<dbReference type="Proteomes" id="UP001195965">
    <property type="component" value="Chromosome"/>
</dbReference>
<gene>
    <name evidence="1" type="ORF">HHS34_001720</name>
</gene>
<organism evidence="1 2">
    <name type="scientific">Acidithiobacillus montserratensis</name>
    <dbReference type="NCBI Taxonomy" id="2729135"/>
    <lineage>
        <taxon>Bacteria</taxon>
        <taxon>Pseudomonadati</taxon>
        <taxon>Pseudomonadota</taxon>
        <taxon>Acidithiobacillia</taxon>
        <taxon>Acidithiobacillales</taxon>
        <taxon>Acidithiobacillaceae</taxon>
        <taxon>Acidithiobacillus</taxon>
    </lineage>
</organism>
<sequence length="108" mass="12039">MKKLDAFEEDILAAYERGEFKSTSPSKAELAKFKAAATATFLKEKRVNIRLSAPDLMDIQARALEEGMPYQTLIASVLHKFVSGRLVESLPSLTSHSSGTRQKRRTPQ</sequence>
<keyword evidence="2" id="KW-1185">Reference proteome</keyword>
<proteinExistence type="predicted"/>
<protein>
    <submittedName>
        <fullName evidence="1">Uncharacterized protein</fullName>
    </submittedName>
</protein>